<evidence type="ECO:0000256" key="4">
    <source>
        <dbReference type="HAMAP-Rule" id="MF_02200"/>
    </source>
</evidence>
<dbReference type="AlphaFoldDB" id="A0A316J763"/>
<dbReference type="PANTHER" id="PTHR38603">
    <property type="entry name" value="CHAPERONE NAPD"/>
    <property type="match status" value="1"/>
</dbReference>
<dbReference type="GO" id="GO:0005737">
    <property type="term" value="C:cytoplasm"/>
    <property type="evidence" value="ECO:0007669"/>
    <property type="project" value="UniProtKB-SubCell"/>
</dbReference>
<dbReference type="OrthoDB" id="7306089at2"/>
<dbReference type="Proteomes" id="UP000245865">
    <property type="component" value="Unassembled WGS sequence"/>
</dbReference>
<dbReference type="GO" id="GO:0005048">
    <property type="term" value="F:signal sequence binding"/>
    <property type="evidence" value="ECO:0007669"/>
    <property type="project" value="UniProtKB-UniRule"/>
</dbReference>
<dbReference type="Gene3D" id="3.30.70.920">
    <property type="match status" value="1"/>
</dbReference>
<organism evidence="5 6">
    <name type="scientific">Falsochrobactrum shanghaiense</name>
    <dbReference type="NCBI Taxonomy" id="2201899"/>
    <lineage>
        <taxon>Bacteria</taxon>
        <taxon>Pseudomonadati</taxon>
        <taxon>Pseudomonadota</taxon>
        <taxon>Alphaproteobacteria</taxon>
        <taxon>Hyphomicrobiales</taxon>
        <taxon>Brucellaceae</taxon>
        <taxon>Falsochrobactrum</taxon>
    </lineage>
</organism>
<gene>
    <name evidence="4" type="primary">napD</name>
    <name evidence="5" type="ORF">DKP76_16700</name>
</gene>
<evidence type="ECO:0000313" key="6">
    <source>
        <dbReference type="Proteomes" id="UP000245865"/>
    </source>
</evidence>
<reference evidence="5 6" key="1">
    <citation type="submission" date="2018-05" db="EMBL/GenBank/DDBJ databases">
        <title>Comparative genomic sequence analysis between strain HN4 and CCM 8460T (Falsochrobactrum ovis) will provide more evidence to prove that HN4 is a new species of Falsochrobactrum.</title>
        <authorList>
            <person name="Lyu W."/>
            <person name="Sun L."/>
            <person name="Yao L."/>
        </authorList>
    </citation>
    <scope>NUCLEOTIDE SEQUENCE [LARGE SCALE GENOMIC DNA]</scope>
    <source>
        <strain evidence="5 6">HN4</strain>
    </source>
</reference>
<comment type="similarity">
    <text evidence="4">Belongs to the NapD family.</text>
</comment>
<proteinExistence type="inferred from homology"/>
<evidence type="ECO:0000256" key="2">
    <source>
        <dbReference type="ARBA" id="ARBA00022490"/>
    </source>
</evidence>
<dbReference type="Pfam" id="PF03927">
    <property type="entry name" value="NapD"/>
    <property type="match status" value="1"/>
</dbReference>
<keyword evidence="6" id="KW-1185">Reference proteome</keyword>
<comment type="subcellular location">
    <subcellularLocation>
        <location evidence="1 4">Cytoplasm</location>
    </subcellularLocation>
</comment>
<sequence>MKQRSGITRRELLRGNGLADRLPLRHHISSAVISVLPRHREQVCVHIDDMEGVEVHAAEGSKIVAVIEGPSAGVLGERLMRINLLEGVLSANLVYEQICDEEESAS</sequence>
<accession>A0A316J763</accession>
<evidence type="ECO:0000256" key="3">
    <source>
        <dbReference type="ARBA" id="ARBA00023186"/>
    </source>
</evidence>
<dbReference type="EMBL" id="QGDB01000008">
    <property type="protein sequence ID" value="PWL16605.1"/>
    <property type="molecule type" value="Genomic_DNA"/>
</dbReference>
<comment type="subunit">
    <text evidence="4">Interacts with the cytoplasmic NapA precursor.</text>
</comment>
<keyword evidence="3 4" id="KW-0143">Chaperone</keyword>
<dbReference type="PANTHER" id="PTHR38603:SF1">
    <property type="entry name" value="CHAPERONE NAPD"/>
    <property type="match status" value="1"/>
</dbReference>
<keyword evidence="2 4" id="KW-0963">Cytoplasm</keyword>
<evidence type="ECO:0000313" key="5">
    <source>
        <dbReference type="EMBL" id="PWL16605.1"/>
    </source>
</evidence>
<protein>
    <recommendedName>
        <fullName evidence="4">Chaperone NapD</fullName>
    </recommendedName>
    <alternativeName>
        <fullName evidence="4">NapA signal peptide-binding chaperone NapD</fullName>
    </alternativeName>
</protein>
<evidence type="ECO:0000256" key="1">
    <source>
        <dbReference type="ARBA" id="ARBA00004496"/>
    </source>
</evidence>
<dbReference type="GO" id="GO:0051224">
    <property type="term" value="P:negative regulation of protein transport"/>
    <property type="evidence" value="ECO:0007669"/>
    <property type="project" value="UniProtKB-UniRule"/>
</dbReference>
<name>A0A316J763_9HYPH</name>
<comment type="caution">
    <text evidence="5">The sequence shown here is derived from an EMBL/GenBank/DDBJ whole genome shotgun (WGS) entry which is preliminary data.</text>
</comment>
<dbReference type="InterPro" id="IPR005623">
    <property type="entry name" value="Chaperone_NapD_NO3_reduct"/>
</dbReference>
<dbReference type="HAMAP" id="MF_02200">
    <property type="entry name" value="NapD"/>
    <property type="match status" value="1"/>
</dbReference>
<comment type="function">
    <text evidence="4">Chaperone for NapA, the catalytic subunit of the periplasmic nitrate reductase. It binds directly and specifically to the twin-arginine signal peptide of NapA, preventing premature interaction with the Tat translocase and premature export.</text>
</comment>
<dbReference type="RefSeq" id="WP_109707818.1">
    <property type="nucleotide sequence ID" value="NZ_QGDB01000008.1"/>
</dbReference>